<proteinExistence type="predicted"/>
<feature type="compositionally biased region" description="Basic and acidic residues" evidence="1">
    <location>
        <begin position="122"/>
        <end position="134"/>
    </location>
</feature>
<dbReference type="KEGG" id="sbae:DSM104329_03492"/>
<sequence>MGQDPSTIRDEIEQTRQEMGETIDALGYKADVKSRAKENVQGKVDSVKEKITGVGDSISGATPDSDQIKGQARKAVGIAQENPLGLAVGAVAVGFLAGMLIPESRMEHEKLGPMADEVKQQMRDTGQEALEHGKQVAQDAVQGARDAAQESAGEHAGELKDSAAESVRYTKEQVSS</sequence>
<organism evidence="2 3">
    <name type="scientific">Capillimicrobium parvum</name>
    <dbReference type="NCBI Taxonomy" id="2884022"/>
    <lineage>
        <taxon>Bacteria</taxon>
        <taxon>Bacillati</taxon>
        <taxon>Actinomycetota</taxon>
        <taxon>Thermoleophilia</taxon>
        <taxon>Solirubrobacterales</taxon>
        <taxon>Capillimicrobiaceae</taxon>
        <taxon>Capillimicrobium</taxon>
    </lineage>
</organism>
<evidence type="ECO:0000256" key="1">
    <source>
        <dbReference type="SAM" id="MobiDB-lite"/>
    </source>
</evidence>
<evidence type="ECO:0000313" key="2">
    <source>
        <dbReference type="EMBL" id="UGS37079.1"/>
    </source>
</evidence>
<dbReference type="InterPro" id="IPR022062">
    <property type="entry name" value="DUF3618"/>
</dbReference>
<keyword evidence="3" id="KW-1185">Reference proteome</keyword>
<feature type="compositionally biased region" description="Basic and acidic residues" evidence="1">
    <location>
        <begin position="152"/>
        <end position="176"/>
    </location>
</feature>
<evidence type="ECO:0000313" key="3">
    <source>
        <dbReference type="Proteomes" id="UP001162834"/>
    </source>
</evidence>
<evidence type="ECO:0008006" key="4">
    <source>
        <dbReference type="Google" id="ProtNLM"/>
    </source>
</evidence>
<dbReference type="RefSeq" id="WP_259311142.1">
    <property type="nucleotide sequence ID" value="NZ_CP087164.1"/>
</dbReference>
<reference evidence="2" key="1">
    <citation type="journal article" date="2022" name="Int. J. Syst. Evol. Microbiol.">
        <title>Pseudomonas aegrilactucae sp. nov. and Pseudomonas morbosilactucae sp. nov., pathogens causing bacterial rot of lettuce in Japan.</title>
        <authorList>
            <person name="Sawada H."/>
            <person name="Fujikawa T."/>
            <person name="Satou M."/>
        </authorList>
    </citation>
    <scope>NUCLEOTIDE SEQUENCE</scope>
    <source>
        <strain evidence="2">0166_1</strain>
    </source>
</reference>
<name>A0A9E7C1V0_9ACTN</name>
<protein>
    <recommendedName>
        <fullName evidence="4">DUF3618 domain-containing protein</fullName>
    </recommendedName>
</protein>
<dbReference type="EMBL" id="CP087164">
    <property type="protein sequence ID" value="UGS37079.1"/>
    <property type="molecule type" value="Genomic_DNA"/>
</dbReference>
<dbReference type="AlphaFoldDB" id="A0A9E7C1V0"/>
<dbReference type="Proteomes" id="UP001162834">
    <property type="component" value="Chromosome"/>
</dbReference>
<dbReference type="Pfam" id="PF12277">
    <property type="entry name" value="DUF3618"/>
    <property type="match status" value="1"/>
</dbReference>
<accession>A0A9E7C1V0</accession>
<feature type="region of interest" description="Disordered" evidence="1">
    <location>
        <begin position="122"/>
        <end position="176"/>
    </location>
</feature>
<gene>
    <name evidence="2" type="ORF">DSM104329_03492</name>
</gene>